<dbReference type="Proteomes" id="UP000249166">
    <property type="component" value="Unassembled WGS sequence"/>
</dbReference>
<dbReference type="PANTHER" id="PTHR43248:SF29">
    <property type="entry name" value="TRIPEPTIDYL AMINOPEPTIDASE"/>
    <property type="match status" value="1"/>
</dbReference>
<evidence type="ECO:0000259" key="4">
    <source>
        <dbReference type="Pfam" id="PF08386"/>
    </source>
</evidence>
<protein>
    <submittedName>
        <fullName evidence="5">Alpha/beta hydrolase</fullName>
    </submittedName>
</protein>
<name>A0A328HL69_ARTGO</name>
<organism evidence="5 6">
    <name type="scientific">Arthrobacter globiformis</name>
    <dbReference type="NCBI Taxonomy" id="1665"/>
    <lineage>
        <taxon>Bacteria</taxon>
        <taxon>Bacillati</taxon>
        <taxon>Actinomycetota</taxon>
        <taxon>Actinomycetes</taxon>
        <taxon>Micrococcales</taxon>
        <taxon>Micrococcaceae</taxon>
        <taxon>Arthrobacter</taxon>
    </lineage>
</organism>
<dbReference type="InterPro" id="IPR051601">
    <property type="entry name" value="Serine_prot/Carboxylest_S33"/>
</dbReference>
<accession>A0A328HL69</accession>
<keyword evidence="2" id="KW-0732">Signal</keyword>
<dbReference type="SUPFAM" id="SSF53474">
    <property type="entry name" value="alpha/beta-Hydrolases"/>
    <property type="match status" value="1"/>
</dbReference>
<proteinExistence type="inferred from homology"/>
<comment type="similarity">
    <text evidence="1">Belongs to the peptidase S33 family.</text>
</comment>
<reference evidence="5 6" key="1">
    <citation type="submission" date="2018-04" db="EMBL/GenBank/DDBJ databases">
        <title>Bacteria isolated from cave deposits of Manipur.</title>
        <authorList>
            <person name="Sahoo D."/>
            <person name="Sarangthem I."/>
            <person name="Nandeibam J."/>
        </authorList>
    </citation>
    <scope>NUCLEOTIDE SEQUENCE [LARGE SCALE GENOMIC DNA]</scope>
    <source>
        <strain evidence="6">mrc11</strain>
    </source>
</reference>
<dbReference type="Gene3D" id="3.40.50.1820">
    <property type="entry name" value="alpha/beta hydrolase"/>
    <property type="match status" value="1"/>
</dbReference>
<evidence type="ECO:0000256" key="2">
    <source>
        <dbReference type="ARBA" id="ARBA00022729"/>
    </source>
</evidence>
<comment type="caution">
    <text evidence="5">The sequence shown here is derived from an EMBL/GenBank/DDBJ whole genome shotgun (WGS) entry which is preliminary data.</text>
</comment>
<sequence length="525" mass="55092">MMSAPPLSSRPRTLAGGMRAAGAMALALLLASCSALGFSKDGSSQGGSTGQADPSIAAAAPEGLKDFYSQTIVWEPCEEKLQCAKVKVPVDYAKPDGDTIELAAVKIASTGNKKQGSLLVNPGGPGASGYDFVRDAGNSNFSETVRANYDLIGFDPRGVKRSAPVTCLTDKERDEARAKVYTPETDAGLAVLRADNKAIAAKCAEQTGAVLGHIDTVSAAKDLDVLRAVLNDSKLNYMGFSYGTFLGSTYASLFPDNVGRMVLDGAIDPSLSAEELTLGQARAFEKALRAYVEHCLGEEGCPLSGTADDGLQQVRDLINSVIQTPRTAKDGRQVGGNAFVSGIVVPLYANESWPALTQALDAAMKGDVSPMLRLADLGANRSPSGKYTSNTALAFSAINCLDYPTSSDPAAMRAEEQRLREASPTLGYFFAYGGANCADWPYKNVRTPSAVKYSGSAPIVVVGTTGDPATPVEWASELRKQLGNASLLTFKGEGHTAYGRSNTCITSAVDKYLVDGKEPADNTVC</sequence>
<gene>
    <name evidence="5" type="ORF">DBZ45_00135</name>
</gene>
<evidence type="ECO:0000256" key="3">
    <source>
        <dbReference type="ARBA" id="ARBA00022801"/>
    </source>
</evidence>
<dbReference type="OrthoDB" id="3252468at2"/>
<evidence type="ECO:0000256" key="1">
    <source>
        <dbReference type="ARBA" id="ARBA00010088"/>
    </source>
</evidence>
<dbReference type="AlphaFoldDB" id="A0A328HL69"/>
<dbReference type="InterPro" id="IPR029058">
    <property type="entry name" value="AB_hydrolase_fold"/>
</dbReference>
<evidence type="ECO:0000313" key="6">
    <source>
        <dbReference type="Proteomes" id="UP000249166"/>
    </source>
</evidence>
<dbReference type="GO" id="GO:0016787">
    <property type="term" value="F:hydrolase activity"/>
    <property type="evidence" value="ECO:0007669"/>
    <property type="project" value="UniProtKB-KW"/>
</dbReference>
<dbReference type="InterPro" id="IPR013595">
    <property type="entry name" value="Pept_S33_TAP-like_C"/>
</dbReference>
<dbReference type="EMBL" id="QLNP01000003">
    <property type="protein sequence ID" value="RAM39302.1"/>
    <property type="molecule type" value="Genomic_DNA"/>
</dbReference>
<evidence type="ECO:0000313" key="5">
    <source>
        <dbReference type="EMBL" id="RAM39302.1"/>
    </source>
</evidence>
<keyword evidence="3 5" id="KW-0378">Hydrolase</keyword>
<feature type="domain" description="Peptidase S33 tripeptidyl aminopeptidase-like C-terminal" evidence="4">
    <location>
        <begin position="424"/>
        <end position="525"/>
    </location>
</feature>
<dbReference type="PANTHER" id="PTHR43248">
    <property type="entry name" value="2-SUCCINYL-6-HYDROXY-2,4-CYCLOHEXADIENE-1-CARBOXYLATE SYNTHASE"/>
    <property type="match status" value="1"/>
</dbReference>
<dbReference type="Pfam" id="PF08386">
    <property type="entry name" value="Abhydrolase_4"/>
    <property type="match status" value="1"/>
</dbReference>